<proteinExistence type="inferred from homology"/>
<feature type="region of interest" description="Disordered" evidence="2">
    <location>
        <begin position="1"/>
        <end position="23"/>
    </location>
</feature>
<dbReference type="VEuPathDB" id="FungiDB:CNN02170"/>
<evidence type="ECO:0000313" key="3">
    <source>
        <dbReference type="EMBL" id="AAW47183.2"/>
    </source>
</evidence>
<dbReference type="EMBL" id="AE017356">
    <property type="protein sequence ID" value="AAW47183.2"/>
    <property type="molecule type" value="Genomic_DNA"/>
</dbReference>
<sequence length="299" mass="33547">MPYLEPPTRPASARFGLPNSKLPSDIDPSYFLVYIPGEPERKRPQEVLDIELHDLRDELDKPEGAGEVHEQVYKRGFAIAKHQSELVNKVGELDGAQAYLDETCELMKKYLGCSKVVQWNSTVRRANEKQAKTVERQQGPEKGFVPTTRIQPPAAHAHVDQDELWAPQVVRMAIGEDPSKFKRSMIVNIWRPLKGPVTGSPLCMLDFRTVNSADSSKQESQFGTGIQIHHNPSQKWWYIRHQMPDEIVVLLCYDSDQGKGGGALYAGHVAAEIDDSEGVAPNLVAPRESIEVRMVAVWD</sequence>
<name>Q5K6V2_CRYD1</name>
<accession>Q5K6V2</accession>
<evidence type="ECO:0000256" key="2">
    <source>
        <dbReference type="SAM" id="MobiDB-lite"/>
    </source>
</evidence>
<dbReference type="GeneID" id="3255522"/>
<dbReference type="PaxDb" id="214684-Q5K6V2"/>
<dbReference type="PANTHER" id="PTHR34598">
    <property type="entry name" value="BLL6449 PROTEIN"/>
    <property type="match status" value="1"/>
</dbReference>
<dbReference type="GO" id="GO:0016491">
    <property type="term" value="F:oxidoreductase activity"/>
    <property type="evidence" value="ECO:0007669"/>
    <property type="project" value="InterPro"/>
</dbReference>
<dbReference type="STRING" id="214684.Q5K6V2"/>
<organism evidence="3 4">
    <name type="scientific">Cryptococcus deneoformans (strain JEC21 / ATCC MYA-565)</name>
    <name type="common">Cryptococcus neoformans var. neoformans serotype D</name>
    <dbReference type="NCBI Taxonomy" id="214684"/>
    <lineage>
        <taxon>Eukaryota</taxon>
        <taxon>Fungi</taxon>
        <taxon>Dikarya</taxon>
        <taxon>Basidiomycota</taxon>
        <taxon>Agaricomycotina</taxon>
        <taxon>Tremellomycetes</taxon>
        <taxon>Tremellales</taxon>
        <taxon>Cryptococcaceae</taxon>
        <taxon>Cryptococcus</taxon>
        <taxon>Cryptococcus neoformans species complex</taxon>
    </lineage>
</organism>
<dbReference type="KEGG" id="cne:CNN02170"/>
<evidence type="ECO:0000256" key="1">
    <source>
        <dbReference type="ARBA" id="ARBA00023604"/>
    </source>
</evidence>
<keyword evidence="4" id="KW-1185">Reference proteome</keyword>
<dbReference type="InParanoid" id="Q5K6V2"/>
<gene>
    <name evidence="3" type="ordered locus">CNN02170</name>
</gene>
<dbReference type="OrthoDB" id="412788at2759"/>
<dbReference type="RefSeq" id="XP_024514091.1">
    <property type="nucleotide sequence ID" value="XM_024658419.1"/>
</dbReference>
<dbReference type="Proteomes" id="UP000002149">
    <property type="component" value="Chromosome 14"/>
</dbReference>
<dbReference type="HOGENOM" id="CLU_1602649_0_0_1"/>
<dbReference type="NCBIfam" id="NF041278">
    <property type="entry name" value="CmcJ_NvfI_EfuI"/>
    <property type="match status" value="1"/>
</dbReference>
<dbReference type="PANTHER" id="PTHR34598:SF3">
    <property type="entry name" value="OXIDOREDUCTASE AN1597"/>
    <property type="match status" value="1"/>
</dbReference>
<comment type="similarity">
    <text evidence="1">Belongs to the asaB hydroxylase/desaturase family.</text>
</comment>
<dbReference type="AlphaFoldDB" id="Q5K6V2"/>
<protein>
    <submittedName>
        <fullName evidence="3">Uncharacterized protein</fullName>
    </submittedName>
</protein>
<reference evidence="3 4" key="1">
    <citation type="journal article" date="2005" name="Science">
        <title>The genome of the basidiomycetous yeast and human pathogen Cryptococcus neoformans.</title>
        <authorList>
            <person name="Loftus B.J."/>
            <person name="Fung E."/>
            <person name="Roncaglia P."/>
            <person name="Rowley D."/>
            <person name="Amedeo P."/>
            <person name="Bruno D."/>
            <person name="Vamathevan J."/>
            <person name="Miranda M."/>
            <person name="Anderson I.J."/>
            <person name="Fraser J.A."/>
            <person name="Allen J.E."/>
            <person name="Bosdet I.E."/>
            <person name="Brent M.R."/>
            <person name="Chiu R."/>
            <person name="Doering T.L."/>
            <person name="Donlin M.J."/>
            <person name="D'Souza C.A."/>
            <person name="Fox D.S."/>
            <person name="Grinberg V."/>
            <person name="Fu J."/>
            <person name="Fukushima M."/>
            <person name="Haas B.J."/>
            <person name="Huang J.C."/>
            <person name="Janbon G."/>
            <person name="Jones S.J."/>
            <person name="Koo H.L."/>
            <person name="Krzywinski M.I."/>
            <person name="Kwon-Chung J.K."/>
            <person name="Lengeler K.B."/>
            <person name="Maiti R."/>
            <person name="Marra M.A."/>
            <person name="Marra R.E."/>
            <person name="Mathewson C.A."/>
            <person name="Mitchell T.G."/>
            <person name="Pertea M."/>
            <person name="Riggs F.R."/>
            <person name="Salzberg S.L."/>
            <person name="Schein J.E."/>
            <person name="Shvartsbeyn A."/>
            <person name="Shin H."/>
            <person name="Shumway M."/>
            <person name="Specht C.A."/>
            <person name="Suh B.B."/>
            <person name="Tenney A."/>
            <person name="Utterback T.R."/>
            <person name="Wickes B.L."/>
            <person name="Wortman J.R."/>
            <person name="Wye N.H."/>
            <person name="Kronstad J.W."/>
            <person name="Lodge J.K."/>
            <person name="Heitman J."/>
            <person name="Davis R.W."/>
            <person name="Fraser C.M."/>
            <person name="Hyman R.W."/>
        </authorList>
    </citation>
    <scope>NUCLEOTIDE SEQUENCE [LARGE SCALE GENOMIC DNA]</scope>
    <source>
        <strain evidence="4">JEC21 / ATCC MYA-565</strain>
    </source>
</reference>
<evidence type="ECO:0000313" key="4">
    <source>
        <dbReference type="Proteomes" id="UP000002149"/>
    </source>
</evidence>
<dbReference type="InterPro" id="IPR044053">
    <property type="entry name" value="AsaB-like"/>
</dbReference>